<dbReference type="EMBL" id="JBAWTH010000004">
    <property type="protein sequence ID" value="KAL2291975.1"/>
    <property type="molecule type" value="Genomic_DNA"/>
</dbReference>
<organism evidence="2 3">
    <name type="scientific">Diaporthe vaccinii</name>
    <dbReference type="NCBI Taxonomy" id="105482"/>
    <lineage>
        <taxon>Eukaryota</taxon>
        <taxon>Fungi</taxon>
        <taxon>Dikarya</taxon>
        <taxon>Ascomycota</taxon>
        <taxon>Pezizomycotina</taxon>
        <taxon>Sordariomycetes</taxon>
        <taxon>Sordariomycetidae</taxon>
        <taxon>Diaporthales</taxon>
        <taxon>Diaporthaceae</taxon>
        <taxon>Diaporthe</taxon>
        <taxon>Diaporthe eres species complex</taxon>
    </lineage>
</organism>
<evidence type="ECO:0000313" key="2">
    <source>
        <dbReference type="EMBL" id="KAL2291975.1"/>
    </source>
</evidence>
<gene>
    <name evidence="2" type="ORF">FJTKL_10669</name>
</gene>
<reference evidence="2 3" key="1">
    <citation type="submission" date="2024-03" db="EMBL/GenBank/DDBJ databases">
        <title>A high-quality draft genome sequence of Diaporthe vaccinii, a causative agent of upright dieback and viscid rot disease in cranberry plants.</title>
        <authorList>
            <person name="Sarrasin M."/>
            <person name="Lang B.F."/>
            <person name="Burger G."/>
        </authorList>
    </citation>
    <scope>NUCLEOTIDE SEQUENCE [LARGE SCALE GENOMIC DNA]</scope>
    <source>
        <strain evidence="2 3">IS7</strain>
    </source>
</reference>
<protein>
    <submittedName>
        <fullName evidence="2">Uncharacterized protein</fullName>
    </submittedName>
</protein>
<accession>A0ABR4FB96</accession>
<feature type="compositionally biased region" description="Polar residues" evidence="1">
    <location>
        <begin position="53"/>
        <end position="64"/>
    </location>
</feature>
<name>A0ABR4FB96_9PEZI</name>
<dbReference type="Proteomes" id="UP001600888">
    <property type="component" value="Unassembled WGS sequence"/>
</dbReference>
<evidence type="ECO:0000256" key="1">
    <source>
        <dbReference type="SAM" id="MobiDB-lite"/>
    </source>
</evidence>
<comment type="caution">
    <text evidence="2">The sequence shown here is derived from an EMBL/GenBank/DDBJ whole genome shotgun (WGS) entry which is preliminary data.</text>
</comment>
<keyword evidence="3" id="KW-1185">Reference proteome</keyword>
<evidence type="ECO:0000313" key="3">
    <source>
        <dbReference type="Proteomes" id="UP001600888"/>
    </source>
</evidence>
<sequence length="75" mass="8087">MSNASLDYGLYQRTANDAKPLQVVAPPQVGDKHKGFRMTSMRIKTLPGWKRVSTMSTASSTPPRGSSADHGKSPV</sequence>
<feature type="region of interest" description="Disordered" evidence="1">
    <location>
        <begin position="48"/>
        <end position="75"/>
    </location>
</feature>
<proteinExistence type="predicted"/>